<dbReference type="RefSeq" id="WP_107016086.1">
    <property type="nucleotide sequence ID" value="NZ_KZ679040.1"/>
</dbReference>
<dbReference type="AlphaFoldDB" id="A0A2P8QC33"/>
<dbReference type="OrthoDB" id="3539696at2"/>
<evidence type="ECO:0000313" key="2">
    <source>
        <dbReference type="Proteomes" id="UP000240429"/>
    </source>
</evidence>
<sequence length="82" mass="9028">MATYTSRFPGSGTIIEESINKGLAEGQTRSRAEDILRLLTLRGIDVPEAARERITGCTDLETLGVWFDRAVTTVDVEELFAP</sequence>
<accession>A0A2P8QC33</accession>
<name>A0A2P8QC33_9ACTN</name>
<organism evidence="1 2">
    <name type="scientific">Streptomyces dioscori</name>
    <dbReference type="NCBI Taxonomy" id="2109333"/>
    <lineage>
        <taxon>Bacteria</taxon>
        <taxon>Bacillati</taxon>
        <taxon>Actinomycetota</taxon>
        <taxon>Actinomycetes</taxon>
        <taxon>Kitasatosporales</taxon>
        <taxon>Streptomycetaceae</taxon>
        <taxon>Streptomyces</taxon>
        <taxon>Streptomyces aurantiacus group</taxon>
    </lineage>
</organism>
<evidence type="ECO:0008006" key="3">
    <source>
        <dbReference type="Google" id="ProtNLM"/>
    </source>
</evidence>
<reference evidence="1 2" key="1">
    <citation type="submission" date="2018-03" db="EMBL/GenBank/DDBJ databases">
        <title>Streptomyces dioscori sp. nov., a novel endophytic actinobacterium isolated from bulbil of Dioscorea bulbifera L.</title>
        <authorList>
            <person name="Zhikuan W."/>
        </authorList>
    </citation>
    <scope>NUCLEOTIDE SEQUENCE [LARGE SCALE GENOMIC DNA]</scope>
    <source>
        <strain evidence="1 2">A217</strain>
    </source>
</reference>
<keyword evidence="2" id="KW-1185">Reference proteome</keyword>
<evidence type="ECO:0000313" key="1">
    <source>
        <dbReference type="EMBL" id="PSM43820.1"/>
    </source>
</evidence>
<comment type="caution">
    <text evidence="1">The sequence shown here is derived from an EMBL/GenBank/DDBJ whole genome shotgun (WGS) entry which is preliminary data.</text>
</comment>
<dbReference type="Proteomes" id="UP000240429">
    <property type="component" value="Unassembled WGS sequence"/>
</dbReference>
<protein>
    <recommendedName>
        <fullName evidence="3">DUF4351 domain-containing protein</fullName>
    </recommendedName>
</protein>
<dbReference type="EMBL" id="PYBJ01000004">
    <property type="protein sequence ID" value="PSM43820.1"/>
    <property type="molecule type" value="Genomic_DNA"/>
</dbReference>
<proteinExistence type="predicted"/>
<gene>
    <name evidence="1" type="ORF">C6Y14_09425</name>
</gene>